<keyword evidence="1" id="KW-1133">Transmembrane helix</keyword>
<reference evidence="3 4" key="1">
    <citation type="submission" date="2024-01" db="EMBL/GenBank/DDBJ databases">
        <title>Complete genome of Cladobotryum mycophilum ATHUM6906.</title>
        <authorList>
            <person name="Christinaki A.C."/>
            <person name="Myridakis A.I."/>
            <person name="Kouvelis V.N."/>
        </authorList>
    </citation>
    <scope>NUCLEOTIDE SEQUENCE [LARGE SCALE GENOMIC DNA]</scope>
    <source>
        <strain evidence="3 4">ATHUM6906</strain>
    </source>
</reference>
<keyword evidence="1" id="KW-0472">Membrane</keyword>
<gene>
    <name evidence="3" type="ORF">PT974_07995</name>
</gene>
<dbReference type="PANTHER" id="PTHR35393:SF1">
    <property type="entry name" value="SNOAL-LIKE DOMAIN-CONTAINING PROTEIN"/>
    <property type="match status" value="1"/>
</dbReference>
<dbReference type="Pfam" id="PF24840">
    <property type="entry name" value="NTF2_SigF"/>
    <property type="match status" value="2"/>
</dbReference>
<dbReference type="Proteomes" id="UP001338125">
    <property type="component" value="Unassembled WGS sequence"/>
</dbReference>
<dbReference type="PANTHER" id="PTHR35393">
    <property type="entry name" value="CHROMOSOME 1, WHOLE GENOME SHOTGUN SEQUENCE"/>
    <property type="match status" value="1"/>
</dbReference>
<keyword evidence="1" id="KW-0812">Transmembrane</keyword>
<dbReference type="InterPro" id="IPR057514">
    <property type="entry name" value="NTF2_SigF"/>
</dbReference>
<feature type="transmembrane region" description="Helical" evidence="1">
    <location>
        <begin position="178"/>
        <end position="208"/>
    </location>
</feature>
<comment type="caution">
    <text evidence="3">The sequence shown here is derived from an EMBL/GenBank/DDBJ whole genome shotgun (WGS) entry which is preliminary data.</text>
</comment>
<accession>A0ABR0SDJ7</accession>
<feature type="domain" description="SigF-like NTF2-like" evidence="2">
    <location>
        <begin position="1"/>
        <end position="125"/>
    </location>
</feature>
<name>A0ABR0SDJ7_9HYPO</name>
<evidence type="ECO:0000313" key="4">
    <source>
        <dbReference type="Proteomes" id="UP001338125"/>
    </source>
</evidence>
<feature type="domain" description="SigF-like NTF2-like" evidence="2">
    <location>
        <begin position="155"/>
        <end position="200"/>
    </location>
</feature>
<evidence type="ECO:0000259" key="2">
    <source>
        <dbReference type="Pfam" id="PF24840"/>
    </source>
</evidence>
<sequence length="219" mass="25115">MEHPVREVAHVVETLCMGSPQQQQDTLQNYFLSDASFTHPFCRVPPFSKGTIPFAPETDSRWLILAIYRWYRIISPRIKLKVDSSVFDQRTGLLYLSIHQIFSLWFVPFHKADVNLVTVLQLVQRSSAESGHATTKHHADGRGSSALAGPGQERLKYYIASQEDFYQTNDFVKFIIPWFVPLFLFLFQLFSTGLCVVGSIILLPLYFFMNNATTDNKTE</sequence>
<evidence type="ECO:0000256" key="1">
    <source>
        <dbReference type="SAM" id="Phobius"/>
    </source>
</evidence>
<proteinExistence type="predicted"/>
<organism evidence="3 4">
    <name type="scientific">Cladobotryum mycophilum</name>
    <dbReference type="NCBI Taxonomy" id="491253"/>
    <lineage>
        <taxon>Eukaryota</taxon>
        <taxon>Fungi</taxon>
        <taxon>Dikarya</taxon>
        <taxon>Ascomycota</taxon>
        <taxon>Pezizomycotina</taxon>
        <taxon>Sordariomycetes</taxon>
        <taxon>Hypocreomycetidae</taxon>
        <taxon>Hypocreales</taxon>
        <taxon>Hypocreaceae</taxon>
        <taxon>Cladobotryum</taxon>
    </lineage>
</organism>
<keyword evidence="4" id="KW-1185">Reference proteome</keyword>
<dbReference type="EMBL" id="JAVFKD010000014">
    <property type="protein sequence ID" value="KAK5989736.1"/>
    <property type="molecule type" value="Genomic_DNA"/>
</dbReference>
<evidence type="ECO:0000313" key="3">
    <source>
        <dbReference type="EMBL" id="KAK5989736.1"/>
    </source>
</evidence>
<protein>
    <recommendedName>
        <fullName evidence="2">SigF-like NTF2-like domain-containing protein</fullName>
    </recommendedName>
</protein>